<feature type="region of interest" description="Disordered" evidence="1">
    <location>
        <begin position="224"/>
        <end position="244"/>
    </location>
</feature>
<evidence type="ECO:0000313" key="3">
    <source>
        <dbReference type="EMBL" id="SVP93311.1"/>
    </source>
</evidence>
<feature type="compositionally biased region" description="Polar residues" evidence="1">
    <location>
        <begin position="102"/>
        <end position="111"/>
    </location>
</feature>
<dbReference type="VEuPathDB" id="PiroplasmaDB:TA05420"/>
<sequence length="423" mass="48395">MEPEVDIVRQNLNNGGTNVPVFDDSQNLEDFPDNLKGNEPSSNPEQEVYEPDISSMGSDSTLYNEVDESTQVVENCNLETKNEVNLDNCSKLLMCNQNSNQQHVENHTNSGTRDKNDPGTNDDGEGDILMGMNNENEMLPEGWVRCGNGLKTEFPNTPKNNLEGDFESNNLFIDFTNTQTNFMVNNSVKNSLMSFDRSAVKELKEGFVSIKASKPLSDKFLYPKNREQQTPKTSSFPNGKPNTRNVKVKGTNLVTFQHSLRNNTYLNSPNEEFCNINSHNDSEYKKNLISHVEDLVRKYRQLAIDAVNAARDEQKKCKEECQKAYSTAYNACLKYEKDLKNTVKFALKEYHHNSRDEYLSPPDQRNSFHGTNQALRNNYRDERVVNHRLLKQDLSYNYEVDELLLTDFENKVCSNLFLDIIAT</sequence>
<protein>
    <submittedName>
        <fullName evidence="2">Uncharacterized protein</fullName>
    </submittedName>
</protein>
<organism evidence="2">
    <name type="scientific">Theileria annulata</name>
    <dbReference type="NCBI Taxonomy" id="5874"/>
    <lineage>
        <taxon>Eukaryota</taxon>
        <taxon>Sar</taxon>
        <taxon>Alveolata</taxon>
        <taxon>Apicomplexa</taxon>
        <taxon>Aconoidasida</taxon>
        <taxon>Piroplasmida</taxon>
        <taxon>Theileriidae</taxon>
        <taxon>Theileria</taxon>
    </lineage>
</organism>
<gene>
    <name evidence="3" type="ORF">TAT_000230200</name>
    <name evidence="2" type="ORF">TAV_000230300</name>
</gene>
<dbReference type="EMBL" id="UIVS01000003">
    <property type="protein sequence ID" value="SVP92507.1"/>
    <property type="molecule type" value="Genomic_DNA"/>
</dbReference>
<evidence type="ECO:0000256" key="1">
    <source>
        <dbReference type="SAM" id="MobiDB-lite"/>
    </source>
</evidence>
<dbReference type="AlphaFoldDB" id="A0A3B0MQU8"/>
<feature type="region of interest" description="Disordered" evidence="1">
    <location>
        <begin position="102"/>
        <end position="126"/>
    </location>
</feature>
<accession>A0A3B0MQU8</accession>
<dbReference type="EMBL" id="UIVT01000003">
    <property type="protein sequence ID" value="SVP93311.1"/>
    <property type="molecule type" value="Genomic_DNA"/>
</dbReference>
<feature type="compositionally biased region" description="Polar residues" evidence="1">
    <location>
        <begin position="230"/>
        <end position="244"/>
    </location>
</feature>
<reference evidence="2" key="1">
    <citation type="submission" date="2018-07" db="EMBL/GenBank/DDBJ databases">
        <authorList>
            <person name="Quirk P.G."/>
            <person name="Krulwich T.A."/>
        </authorList>
    </citation>
    <scope>NUCLEOTIDE SEQUENCE</scope>
    <source>
        <strain evidence="2">Anand</strain>
    </source>
</reference>
<feature type="region of interest" description="Disordered" evidence="1">
    <location>
        <begin position="11"/>
        <end position="57"/>
    </location>
</feature>
<proteinExistence type="predicted"/>
<evidence type="ECO:0000313" key="2">
    <source>
        <dbReference type="EMBL" id="SVP92507.1"/>
    </source>
</evidence>
<name>A0A3B0MQU8_THEAN</name>